<sequence length="178" mass="20174">MDFRLSSHIFGSMPTPPYFLTINVSSSISGPMEEPEVFESRLDDLRKGPALDMAPPPEEVQTKTRDTTQAGTPEFTGPRSWPPKLIKENAPACLSVAHFPELKEEKGIALMAGEYDDKIIKKSEALNLVKQMSMFYGKSAGERYLLLRTFHANPGAFDHMQLIEEYKRNKDYLENNLY</sequence>
<keyword evidence="3" id="KW-0809">Transit peptide</keyword>
<comment type="similarity">
    <text evidence="2">Belongs to the ATP11 family.</text>
</comment>
<organism evidence="6 7">
    <name type="scientific">Mya arenaria</name>
    <name type="common">Soft-shell clam</name>
    <dbReference type="NCBI Taxonomy" id="6604"/>
    <lineage>
        <taxon>Eukaryota</taxon>
        <taxon>Metazoa</taxon>
        <taxon>Spiralia</taxon>
        <taxon>Lophotrochozoa</taxon>
        <taxon>Mollusca</taxon>
        <taxon>Bivalvia</taxon>
        <taxon>Autobranchia</taxon>
        <taxon>Heteroconchia</taxon>
        <taxon>Euheterodonta</taxon>
        <taxon>Imparidentia</taxon>
        <taxon>Neoheterodontei</taxon>
        <taxon>Myida</taxon>
        <taxon>Myoidea</taxon>
        <taxon>Myidae</taxon>
        <taxon>Mya</taxon>
    </lineage>
</organism>
<dbReference type="EMBL" id="CP111024">
    <property type="protein sequence ID" value="WAR24769.1"/>
    <property type="molecule type" value="Genomic_DNA"/>
</dbReference>
<reference evidence="6" key="1">
    <citation type="submission" date="2022-11" db="EMBL/GenBank/DDBJ databases">
        <title>Centuries of genome instability and evolution in soft-shell clam transmissible cancer (bioRxiv).</title>
        <authorList>
            <person name="Hart S.F.M."/>
            <person name="Yonemitsu M.A."/>
            <person name="Giersch R.M."/>
            <person name="Beal B.F."/>
            <person name="Arriagada G."/>
            <person name="Davis B.W."/>
            <person name="Ostrander E.A."/>
            <person name="Goff S.P."/>
            <person name="Metzger M.J."/>
        </authorList>
    </citation>
    <scope>NUCLEOTIDE SEQUENCE</scope>
    <source>
        <strain evidence="6">MELC-2E11</strain>
        <tissue evidence="6">Siphon/mantle</tissue>
    </source>
</reference>
<gene>
    <name evidence="6" type="ORF">MAR_038438</name>
</gene>
<evidence type="ECO:0000256" key="4">
    <source>
        <dbReference type="ARBA" id="ARBA00023128"/>
    </source>
</evidence>
<name>A0ABY7FV60_MYAAR</name>
<evidence type="ECO:0000256" key="5">
    <source>
        <dbReference type="SAM" id="MobiDB-lite"/>
    </source>
</evidence>
<keyword evidence="7" id="KW-1185">Reference proteome</keyword>
<keyword evidence="4" id="KW-0496">Mitochondrion</keyword>
<evidence type="ECO:0000256" key="1">
    <source>
        <dbReference type="ARBA" id="ARBA00004173"/>
    </source>
</evidence>
<dbReference type="Pfam" id="PF06644">
    <property type="entry name" value="ATP11"/>
    <property type="match status" value="1"/>
</dbReference>
<protein>
    <submittedName>
        <fullName evidence="6">ATPF1-like protein</fullName>
    </submittedName>
</protein>
<feature type="region of interest" description="Disordered" evidence="5">
    <location>
        <begin position="52"/>
        <end position="82"/>
    </location>
</feature>
<dbReference type="PANTHER" id="PTHR13126:SF0">
    <property type="entry name" value="ATP SYNTHASE MITOCHONDRIAL F1 COMPLEX ASSEMBLY FACTOR 1"/>
    <property type="match status" value="1"/>
</dbReference>
<dbReference type="Proteomes" id="UP001164746">
    <property type="component" value="Chromosome 13"/>
</dbReference>
<dbReference type="PANTHER" id="PTHR13126">
    <property type="entry name" value="CHAPERONE ATP11"/>
    <property type="match status" value="1"/>
</dbReference>
<dbReference type="InterPro" id="IPR010591">
    <property type="entry name" value="ATP11"/>
</dbReference>
<accession>A0ABY7FV60</accession>
<evidence type="ECO:0000256" key="3">
    <source>
        <dbReference type="ARBA" id="ARBA00022946"/>
    </source>
</evidence>
<evidence type="ECO:0000313" key="7">
    <source>
        <dbReference type="Proteomes" id="UP001164746"/>
    </source>
</evidence>
<evidence type="ECO:0000313" key="6">
    <source>
        <dbReference type="EMBL" id="WAR24769.1"/>
    </source>
</evidence>
<comment type="subcellular location">
    <subcellularLocation>
        <location evidence="1">Mitochondrion</location>
    </subcellularLocation>
</comment>
<evidence type="ECO:0000256" key="2">
    <source>
        <dbReference type="ARBA" id="ARBA00009116"/>
    </source>
</evidence>
<proteinExistence type="inferred from homology"/>